<evidence type="ECO:0000256" key="1">
    <source>
        <dbReference type="ARBA" id="ARBA00023002"/>
    </source>
</evidence>
<dbReference type="PANTHER" id="PTHR13847:SF281">
    <property type="entry name" value="FAD DEPENDENT OXIDOREDUCTASE DOMAIN-CONTAINING PROTEIN"/>
    <property type="match status" value="1"/>
</dbReference>
<dbReference type="InterPro" id="IPR006076">
    <property type="entry name" value="FAD-dep_OxRdtase"/>
</dbReference>
<reference evidence="3" key="1">
    <citation type="submission" date="2022-08" db="EMBL/GenBank/DDBJ databases">
        <authorList>
            <person name="Dzunkova M."/>
            <person name="La Clair J."/>
            <person name="Tyml T."/>
            <person name="Doud D."/>
            <person name="Schulz F."/>
            <person name="Piquer S."/>
            <person name="Porcel Sanchis D."/>
            <person name="Osborn A."/>
            <person name="Robinson D."/>
            <person name="Louie K.B."/>
            <person name="Bowen B.P."/>
            <person name="Bowers R."/>
            <person name="Lee J."/>
            <person name="Arnau Llombart V."/>
            <person name="Diaz Villanueva W."/>
            <person name="Gosliner T."/>
            <person name="Northen T."/>
            <person name="Cheng J.-F."/>
            <person name="Burkart M.D."/>
            <person name="Woyke T."/>
        </authorList>
    </citation>
    <scope>NUCLEOTIDE SEQUENCE</scope>
    <source>
        <strain evidence="3">Df01</strain>
    </source>
</reference>
<keyword evidence="4" id="KW-1185">Reference proteome</keyword>
<dbReference type="Gene3D" id="3.50.50.60">
    <property type="entry name" value="FAD/NAD(P)-binding domain"/>
    <property type="match status" value="1"/>
</dbReference>
<evidence type="ECO:0000259" key="2">
    <source>
        <dbReference type="Pfam" id="PF01266"/>
    </source>
</evidence>
<dbReference type="SUPFAM" id="SSF51905">
    <property type="entry name" value="FAD/NAD(P)-binding domain"/>
    <property type="match status" value="1"/>
</dbReference>
<proteinExistence type="predicted"/>
<organism evidence="3 4">
    <name type="scientific">Candidatus Doriopsillibacter californiensis</name>
    <dbReference type="NCBI Taxonomy" id="2970740"/>
    <lineage>
        <taxon>Bacteria</taxon>
        <taxon>Pseudomonadati</taxon>
        <taxon>Pseudomonadota</taxon>
        <taxon>Gammaproteobacteria</taxon>
        <taxon>Candidatus Tethybacterales</taxon>
        <taxon>Candidatus Persebacteraceae</taxon>
        <taxon>Candidatus Doriopsillibacter</taxon>
    </lineage>
</organism>
<protein>
    <submittedName>
        <fullName evidence="3">FAD-binding oxidoreductase</fullName>
    </submittedName>
</protein>
<dbReference type="InterPro" id="IPR036188">
    <property type="entry name" value="FAD/NAD-bd_sf"/>
</dbReference>
<accession>A0ABT7QMT9</accession>
<dbReference type="Pfam" id="PF01266">
    <property type="entry name" value="DAO"/>
    <property type="match status" value="1"/>
</dbReference>
<dbReference type="Gene3D" id="3.30.9.10">
    <property type="entry name" value="D-Amino Acid Oxidase, subunit A, domain 2"/>
    <property type="match status" value="1"/>
</dbReference>
<keyword evidence="1" id="KW-0560">Oxidoreductase</keyword>
<comment type="caution">
    <text evidence="3">The sequence shown here is derived from an EMBL/GenBank/DDBJ whole genome shotgun (WGS) entry which is preliminary data.</text>
</comment>
<name>A0ABT7QMT9_9GAMM</name>
<sequence length="430" mass="46523">MMEPRSLWAVTAGNDVVTVPLSGERHADVVVVGGGFTGLRAALETAANGADTVVLETACVGWGASGRSGGQVNPLPHNTPEIIAKQLPAAVAQNFVQTTMRAADDLFEFIDRHGITCQARQNGWLRVAHNSRAAATMRRDYESWRLVGADVTLLEKNALADYVGSDFYKLGLLFNRGGCIQPLAYVRGLARCAQRAGAVIHTDSQAVSIKQVNEKWIVSTADGRIVARSVILCVNGYVDALYPPLARSIVPLVSIQTATVPLPEEIIKHVLPHDQTIADTRLQIFYGRREPDNRVIFGTLGRMDRNGRLSNFDALQATATAVFPALKNTRWEYEWGGCLAKTADYLPHLHELAPGLLAGLGYNGRGVAMAQVMGLALANRVLGQSNDLLPTAPLQPYPFSGLTKLAINTGLSWMTHFDRLKKPALATPKS</sequence>
<dbReference type="EMBL" id="JANQAO010000003">
    <property type="protein sequence ID" value="MDM5148016.1"/>
    <property type="molecule type" value="Genomic_DNA"/>
</dbReference>
<evidence type="ECO:0000313" key="4">
    <source>
        <dbReference type="Proteomes" id="UP001168167"/>
    </source>
</evidence>
<gene>
    <name evidence="3" type="ORF">NQX30_06500</name>
</gene>
<reference evidence="3" key="2">
    <citation type="journal article" date="2023" name="Microbiome">
        <title>Synthase-selected sorting approach identifies a beta-lactone synthase in a nudibranch symbiotic bacterium.</title>
        <authorList>
            <person name="Dzunkova M."/>
            <person name="La Clair J.J."/>
            <person name="Tyml T."/>
            <person name="Doud D."/>
            <person name="Schulz F."/>
            <person name="Piquer-Esteban S."/>
            <person name="Porcel Sanchis D."/>
            <person name="Osborn A."/>
            <person name="Robinson D."/>
            <person name="Louie K.B."/>
            <person name="Bowen B.P."/>
            <person name="Bowers R.M."/>
            <person name="Lee J."/>
            <person name="Arnau V."/>
            <person name="Diaz-Villanueva W."/>
            <person name="Stepanauskas R."/>
            <person name="Gosliner T."/>
            <person name="Date S.V."/>
            <person name="Northen T.R."/>
            <person name="Cheng J.F."/>
            <person name="Burkart M.D."/>
            <person name="Woyke T."/>
        </authorList>
    </citation>
    <scope>NUCLEOTIDE SEQUENCE</scope>
    <source>
        <strain evidence="3">Df01</strain>
    </source>
</reference>
<dbReference type="PANTHER" id="PTHR13847">
    <property type="entry name" value="SARCOSINE DEHYDROGENASE-RELATED"/>
    <property type="match status" value="1"/>
</dbReference>
<evidence type="ECO:0000313" key="3">
    <source>
        <dbReference type="EMBL" id="MDM5148016.1"/>
    </source>
</evidence>
<dbReference type="Proteomes" id="UP001168167">
    <property type="component" value="Unassembled WGS sequence"/>
</dbReference>
<feature type="domain" description="FAD dependent oxidoreductase" evidence="2">
    <location>
        <begin position="28"/>
        <end position="380"/>
    </location>
</feature>